<dbReference type="InterPro" id="IPR014036">
    <property type="entry name" value="DeoR-like_C"/>
</dbReference>
<dbReference type="Pfam" id="PF00455">
    <property type="entry name" value="DeoRC"/>
    <property type="match status" value="1"/>
</dbReference>
<dbReference type="InterPro" id="IPR036388">
    <property type="entry name" value="WH-like_DNA-bd_sf"/>
</dbReference>
<dbReference type="Gene3D" id="1.10.10.10">
    <property type="entry name" value="Winged helix-like DNA-binding domain superfamily/Winged helix DNA-binding domain"/>
    <property type="match status" value="1"/>
</dbReference>
<dbReference type="PANTHER" id="PTHR30363:SF44">
    <property type="entry name" value="AGA OPERON TRANSCRIPTIONAL REPRESSOR-RELATED"/>
    <property type="match status" value="1"/>
</dbReference>
<dbReference type="Gene3D" id="3.40.50.1360">
    <property type="match status" value="1"/>
</dbReference>
<keyword evidence="3" id="KW-1185">Reference proteome</keyword>
<reference evidence="2 3" key="1">
    <citation type="submission" date="2023-06" db="EMBL/GenBank/DDBJ databases">
        <title>Parasedimentitalea psychrophila sp. nov., a psychrophilic bacterium isolated from deep-sea sediment.</title>
        <authorList>
            <person name="Li A."/>
        </authorList>
    </citation>
    <scope>NUCLEOTIDE SEQUENCE [LARGE SCALE GENOMIC DNA]</scope>
    <source>
        <strain evidence="2 3">QS115</strain>
    </source>
</reference>
<dbReference type="PANTHER" id="PTHR30363">
    <property type="entry name" value="HTH-TYPE TRANSCRIPTIONAL REGULATOR SRLR-RELATED"/>
    <property type="match status" value="1"/>
</dbReference>
<organism evidence="2 3">
    <name type="scientific">Parasedimentitalea psychrophila</name>
    <dbReference type="NCBI Taxonomy" id="2997337"/>
    <lineage>
        <taxon>Bacteria</taxon>
        <taxon>Pseudomonadati</taxon>
        <taxon>Pseudomonadota</taxon>
        <taxon>Alphaproteobacteria</taxon>
        <taxon>Rhodobacterales</taxon>
        <taxon>Paracoccaceae</taxon>
        <taxon>Parasedimentitalea</taxon>
    </lineage>
</organism>
<accession>A0A9Y2L0I2</accession>
<sequence>MSKNNIAQRIQEDRGSLTRAFRKIADFLVAEPQQFISNPIRILSESIGVSEPTIIRFARHYEFQGLPDLRLAFAMSTAAADSNLSAHLEPRLKDKEVVNREAKQAIASRAVELTTSDNSLLLDSGSTAQFLTEQLVDAPAKTIMTTSLNSVLILRNSNQHRLIMSGGTLRPDAMSLAGRMAETNLSDMAFDTAYLGVDIINPERGLSTFSEEESHLNRAMIRASKRVVVMVDSSKFVGPALHNICDLSAVDIIISDTSLPADICSAIKGRGVDLILVDVPSY</sequence>
<dbReference type="KEGG" id="ppso:QPJ95_02400"/>
<dbReference type="GO" id="GO:0003700">
    <property type="term" value="F:DNA-binding transcription factor activity"/>
    <property type="evidence" value="ECO:0007669"/>
    <property type="project" value="InterPro"/>
</dbReference>
<proteinExistence type="predicted"/>
<dbReference type="InterPro" id="IPR050313">
    <property type="entry name" value="Carb_Metab_HTH_regulators"/>
</dbReference>
<dbReference type="RefSeq" id="WP_270918229.1">
    <property type="nucleotide sequence ID" value="NZ_CP127247.1"/>
</dbReference>
<dbReference type="SMART" id="SM01134">
    <property type="entry name" value="DeoRC"/>
    <property type="match status" value="1"/>
</dbReference>
<dbReference type="EMBL" id="CP127247">
    <property type="protein sequence ID" value="WIY25809.1"/>
    <property type="molecule type" value="Genomic_DNA"/>
</dbReference>
<dbReference type="SUPFAM" id="SSF46689">
    <property type="entry name" value="Homeodomain-like"/>
    <property type="match status" value="1"/>
</dbReference>
<dbReference type="InterPro" id="IPR000281">
    <property type="entry name" value="HTH_RpiR"/>
</dbReference>
<evidence type="ECO:0000259" key="1">
    <source>
        <dbReference type="PROSITE" id="PS51071"/>
    </source>
</evidence>
<evidence type="ECO:0000313" key="3">
    <source>
        <dbReference type="Proteomes" id="UP001238334"/>
    </source>
</evidence>
<dbReference type="AlphaFoldDB" id="A0A9Y2L0I2"/>
<dbReference type="Pfam" id="PF01418">
    <property type="entry name" value="HTH_6"/>
    <property type="match status" value="1"/>
</dbReference>
<feature type="domain" description="HTH rpiR-type" evidence="1">
    <location>
        <begin position="4"/>
        <end position="80"/>
    </location>
</feature>
<protein>
    <recommendedName>
        <fullName evidence="1">HTH rpiR-type domain-containing protein</fullName>
    </recommendedName>
</protein>
<dbReference type="InterPro" id="IPR037171">
    <property type="entry name" value="NagB/RpiA_transferase-like"/>
</dbReference>
<dbReference type="InterPro" id="IPR009057">
    <property type="entry name" value="Homeodomain-like_sf"/>
</dbReference>
<dbReference type="Proteomes" id="UP001238334">
    <property type="component" value="Chromosome"/>
</dbReference>
<dbReference type="SUPFAM" id="SSF100950">
    <property type="entry name" value="NagB/RpiA/CoA transferase-like"/>
    <property type="match status" value="1"/>
</dbReference>
<name>A0A9Y2L0I2_9RHOB</name>
<evidence type="ECO:0000313" key="2">
    <source>
        <dbReference type="EMBL" id="WIY25809.1"/>
    </source>
</evidence>
<gene>
    <name evidence="2" type="ORF">QPJ95_02400</name>
</gene>
<dbReference type="PROSITE" id="PS51071">
    <property type="entry name" value="HTH_RPIR"/>
    <property type="match status" value="1"/>
</dbReference>